<keyword evidence="2" id="KW-1185">Reference proteome</keyword>
<organism evidence="1 2">
    <name type="scientific">Smittium simulii</name>
    <dbReference type="NCBI Taxonomy" id="133385"/>
    <lineage>
        <taxon>Eukaryota</taxon>
        <taxon>Fungi</taxon>
        <taxon>Fungi incertae sedis</taxon>
        <taxon>Zoopagomycota</taxon>
        <taxon>Kickxellomycotina</taxon>
        <taxon>Harpellomycetes</taxon>
        <taxon>Harpellales</taxon>
        <taxon>Legeriomycetaceae</taxon>
        <taxon>Smittium</taxon>
    </lineage>
</organism>
<evidence type="ECO:0000313" key="2">
    <source>
        <dbReference type="Proteomes" id="UP000245383"/>
    </source>
</evidence>
<protein>
    <submittedName>
        <fullName evidence="1">Uncharacterized protein</fullName>
    </submittedName>
</protein>
<reference evidence="1 2" key="1">
    <citation type="journal article" date="2018" name="MBio">
        <title>Comparative Genomics Reveals the Core Gene Toolbox for the Fungus-Insect Symbiosis.</title>
        <authorList>
            <person name="Wang Y."/>
            <person name="Stata M."/>
            <person name="Wang W."/>
            <person name="Stajich J.E."/>
            <person name="White M.M."/>
            <person name="Moncalvo J.M."/>
        </authorList>
    </citation>
    <scope>NUCLEOTIDE SEQUENCE [LARGE SCALE GENOMIC DNA]</scope>
    <source>
        <strain evidence="1 2">SWE-8-4</strain>
    </source>
</reference>
<dbReference type="AlphaFoldDB" id="A0A2T9YQV6"/>
<evidence type="ECO:0000313" key="1">
    <source>
        <dbReference type="EMBL" id="PVU94644.1"/>
    </source>
</evidence>
<gene>
    <name evidence="1" type="ORF">BB561_002390</name>
</gene>
<dbReference type="EMBL" id="MBFR01000081">
    <property type="protein sequence ID" value="PVU94644.1"/>
    <property type="molecule type" value="Genomic_DNA"/>
</dbReference>
<accession>A0A2T9YQV6</accession>
<comment type="caution">
    <text evidence="1">The sequence shown here is derived from an EMBL/GenBank/DDBJ whole genome shotgun (WGS) entry which is preliminary data.</text>
</comment>
<dbReference type="Proteomes" id="UP000245383">
    <property type="component" value="Unassembled WGS sequence"/>
</dbReference>
<sequence length="67" mass="7686">MNKKEKKKSVYAEDVIRSSSNDDLNSILNYIVDYIYKGDSNKGKIGISYEPLFNQSTIESVKSEYNI</sequence>
<name>A0A2T9YQV6_9FUNG</name>
<proteinExistence type="predicted"/>